<evidence type="ECO:0000256" key="3">
    <source>
        <dbReference type="SAM" id="MobiDB-lite"/>
    </source>
</evidence>
<feature type="region of interest" description="Disordered" evidence="3">
    <location>
        <begin position="1"/>
        <end position="106"/>
    </location>
</feature>
<dbReference type="GO" id="GO:0003723">
    <property type="term" value="F:RNA binding"/>
    <property type="evidence" value="ECO:0007669"/>
    <property type="project" value="UniProtKB-KW"/>
</dbReference>
<dbReference type="Gene3D" id="3.30.70.330">
    <property type="match status" value="1"/>
</dbReference>
<name>A0AA88XTC3_PINIB</name>
<evidence type="ECO:0000256" key="2">
    <source>
        <dbReference type="PROSITE-ProRule" id="PRU01288"/>
    </source>
</evidence>
<dbReference type="InterPro" id="IPR014886">
    <property type="entry name" value="La_xRRM"/>
</dbReference>
<dbReference type="Proteomes" id="UP001186944">
    <property type="component" value="Unassembled WGS sequence"/>
</dbReference>
<evidence type="ECO:0000313" key="6">
    <source>
        <dbReference type="Proteomes" id="UP001186944"/>
    </source>
</evidence>
<dbReference type="AlphaFoldDB" id="A0AA88XTC3"/>
<evidence type="ECO:0000259" key="4">
    <source>
        <dbReference type="PROSITE" id="PS51939"/>
    </source>
</evidence>
<reference evidence="5" key="1">
    <citation type="submission" date="2019-08" db="EMBL/GenBank/DDBJ databases">
        <title>The improved chromosome-level genome for the pearl oyster Pinctada fucata martensii using PacBio sequencing and Hi-C.</title>
        <authorList>
            <person name="Zheng Z."/>
        </authorList>
    </citation>
    <scope>NUCLEOTIDE SEQUENCE</scope>
    <source>
        <strain evidence="5">ZZ-2019</strain>
        <tissue evidence="5">Adductor muscle</tissue>
    </source>
</reference>
<feature type="region of interest" description="Disordered" evidence="3">
    <location>
        <begin position="129"/>
        <end position="157"/>
    </location>
</feature>
<dbReference type="Pfam" id="PF08777">
    <property type="entry name" value="RRM_3"/>
    <property type="match status" value="1"/>
</dbReference>
<protein>
    <recommendedName>
        <fullName evidence="4">XRRM domain-containing protein</fullName>
    </recommendedName>
</protein>
<feature type="compositionally biased region" description="Basic and acidic residues" evidence="3">
    <location>
        <begin position="66"/>
        <end position="82"/>
    </location>
</feature>
<accession>A0AA88XTC3</accession>
<proteinExistence type="predicted"/>
<evidence type="ECO:0000256" key="1">
    <source>
        <dbReference type="ARBA" id="ARBA00022884"/>
    </source>
</evidence>
<dbReference type="PROSITE" id="PS51939">
    <property type="entry name" value="XRRM"/>
    <property type="match status" value="1"/>
</dbReference>
<dbReference type="GO" id="GO:1990904">
    <property type="term" value="C:ribonucleoprotein complex"/>
    <property type="evidence" value="ECO:0007669"/>
    <property type="project" value="UniProtKB-UniRule"/>
</dbReference>
<feature type="domain" description="XRRM" evidence="4">
    <location>
        <begin position="161"/>
        <end position="272"/>
    </location>
</feature>
<sequence length="290" mass="33526">MSQSRKSLEEGKKTGKKSDKKEKGAEEDVKHSDLSDSSTQDITKESKKRKHSDGQSVEGEVPTKQQKRESGKEGDSEKDEKKQKKKRDRRKKKKSHKDKTLPELRVLPKKEWLKLREEYLSLQKKSMSELKESLKQIKENQPTDTGDNDAEKVTKPEVTTELVETPDVIIRVQCASDMNRKEIKEDLGTEVNVAYIDVKEGARDGYIRFKDADSAKKISESSIKSYLFNLLKGDDERAYWQKLKSDREAKHNTKSSRKKVKGTQKLIDRTEKINKENVSRVHIKFDDDDE</sequence>
<dbReference type="EMBL" id="VSWD01000010">
    <property type="protein sequence ID" value="KAK3090067.1"/>
    <property type="molecule type" value="Genomic_DNA"/>
</dbReference>
<organism evidence="5 6">
    <name type="scientific">Pinctada imbricata</name>
    <name type="common">Atlantic pearl-oyster</name>
    <name type="synonym">Pinctada martensii</name>
    <dbReference type="NCBI Taxonomy" id="66713"/>
    <lineage>
        <taxon>Eukaryota</taxon>
        <taxon>Metazoa</taxon>
        <taxon>Spiralia</taxon>
        <taxon>Lophotrochozoa</taxon>
        <taxon>Mollusca</taxon>
        <taxon>Bivalvia</taxon>
        <taxon>Autobranchia</taxon>
        <taxon>Pteriomorphia</taxon>
        <taxon>Pterioida</taxon>
        <taxon>Pterioidea</taxon>
        <taxon>Pteriidae</taxon>
        <taxon>Pinctada</taxon>
    </lineage>
</organism>
<keyword evidence="1 2" id="KW-0694">RNA-binding</keyword>
<keyword evidence="6" id="KW-1185">Reference proteome</keyword>
<gene>
    <name evidence="5" type="ORF">FSP39_008923</name>
</gene>
<dbReference type="InterPro" id="IPR012677">
    <property type="entry name" value="Nucleotide-bd_a/b_plait_sf"/>
</dbReference>
<feature type="compositionally biased region" description="Basic residues" evidence="3">
    <location>
        <begin position="83"/>
        <end position="97"/>
    </location>
</feature>
<evidence type="ECO:0000313" key="5">
    <source>
        <dbReference type="EMBL" id="KAK3090067.1"/>
    </source>
</evidence>
<feature type="compositionally biased region" description="Basic and acidic residues" evidence="3">
    <location>
        <begin position="129"/>
        <end position="138"/>
    </location>
</feature>
<comment type="caution">
    <text evidence="5">The sequence shown here is derived from an EMBL/GenBank/DDBJ whole genome shotgun (WGS) entry which is preliminary data.</text>
</comment>
<feature type="compositionally biased region" description="Basic and acidic residues" evidence="3">
    <location>
        <begin position="1"/>
        <end position="34"/>
    </location>
</feature>